<name>A0A4Z1ENH8_9HELO</name>
<comment type="caution">
    <text evidence="2">The sequence shown here is derived from an EMBL/GenBank/DDBJ whole genome shotgun (WGS) entry which is preliminary data.</text>
</comment>
<protein>
    <submittedName>
        <fullName evidence="2">Uncharacterized protein</fullName>
    </submittedName>
</protein>
<feature type="compositionally biased region" description="Basic and acidic residues" evidence="1">
    <location>
        <begin position="435"/>
        <end position="444"/>
    </location>
</feature>
<dbReference type="AlphaFoldDB" id="A0A4Z1ENH8"/>
<evidence type="ECO:0000313" key="3">
    <source>
        <dbReference type="Proteomes" id="UP000297777"/>
    </source>
</evidence>
<dbReference type="EMBL" id="PQXH01000098">
    <property type="protein sequence ID" value="TGO11913.1"/>
    <property type="molecule type" value="Genomic_DNA"/>
</dbReference>
<accession>A0A4Z1ENH8</accession>
<feature type="compositionally biased region" description="Basic and acidic residues" evidence="1">
    <location>
        <begin position="324"/>
        <end position="338"/>
    </location>
</feature>
<feature type="region of interest" description="Disordered" evidence="1">
    <location>
        <begin position="302"/>
        <end position="459"/>
    </location>
</feature>
<gene>
    <name evidence="2" type="ORF">BTUL_0098g00160</name>
</gene>
<evidence type="ECO:0000313" key="2">
    <source>
        <dbReference type="EMBL" id="TGO11913.1"/>
    </source>
</evidence>
<keyword evidence="3" id="KW-1185">Reference proteome</keyword>
<proteinExistence type="predicted"/>
<evidence type="ECO:0000256" key="1">
    <source>
        <dbReference type="SAM" id="MobiDB-lite"/>
    </source>
</evidence>
<organism evidence="2 3">
    <name type="scientific">Botrytis tulipae</name>
    <dbReference type="NCBI Taxonomy" id="87230"/>
    <lineage>
        <taxon>Eukaryota</taxon>
        <taxon>Fungi</taxon>
        <taxon>Dikarya</taxon>
        <taxon>Ascomycota</taxon>
        <taxon>Pezizomycotina</taxon>
        <taxon>Leotiomycetes</taxon>
        <taxon>Helotiales</taxon>
        <taxon>Sclerotiniaceae</taxon>
        <taxon>Botrytis</taxon>
    </lineage>
</organism>
<reference evidence="2 3" key="1">
    <citation type="submission" date="2017-12" db="EMBL/GenBank/DDBJ databases">
        <title>Comparative genomics of Botrytis spp.</title>
        <authorList>
            <person name="Valero-Jimenez C.A."/>
            <person name="Tapia P."/>
            <person name="Veloso J."/>
            <person name="Silva-Moreno E."/>
            <person name="Staats M."/>
            <person name="Valdes J.H."/>
            <person name="Van Kan J.A.L."/>
        </authorList>
    </citation>
    <scope>NUCLEOTIDE SEQUENCE [LARGE SCALE GENOMIC DNA]</scope>
    <source>
        <strain evidence="2 3">Bt9001</strain>
    </source>
</reference>
<feature type="compositionally biased region" description="Polar residues" evidence="1">
    <location>
        <begin position="339"/>
        <end position="351"/>
    </location>
</feature>
<sequence>MSHREDEVSPPVIGCCVGPNHILDDILGTWISRTKWAKRFKRDETSKVCLILIETDDKHEFNAIWEPFISAMTKAGYFATALVFKHEGPPKVSSQTYGLENCLTNCCSQVKNILIQKEEAIRNFNEEIKFHSIYVGAIGSYLKLNVVVDGKNREVEFNVALYINPFAETFRQRGGFWHISKGATLPDHFYVGRHTVEEFRHDDARGSDWHSTMLKTGRSRHEILLECSKKIIRDHSKELFESEYKGAFRYPFKIGRGAIYVTGAKPNKASRLQPQAFESGSFESEIFKADIWLIGKDNSDRSGRRELAFKPKPTTSKPATTKTETPKEPKPDRKELTRGRSNSTTPSSAISKSRKPTRDISNSATPKAGISIPVKPKLVTHRSGRSKAAPSEADESTSDTTPLIKQSSDKPKAAPSKPARSGQEKFKAATPTLDKSLHKLDPRRLNSRQHNGYKQLEER</sequence>
<feature type="compositionally biased region" description="Low complexity" evidence="1">
    <location>
        <begin position="310"/>
        <end position="323"/>
    </location>
</feature>
<dbReference type="OrthoDB" id="3561783at2759"/>
<dbReference type="Proteomes" id="UP000297777">
    <property type="component" value="Unassembled WGS sequence"/>
</dbReference>